<comment type="caution">
    <text evidence="4">The sequence shown here is derived from an EMBL/GenBank/DDBJ whole genome shotgun (WGS) entry which is preliminary data.</text>
</comment>
<dbReference type="PANTHER" id="PTHR30386">
    <property type="entry name" value="MEMBRANE FUSION SUBUNIT OF EMRAB-TOLC MULTIDRUG EFFLUX PUMP"/>
    <property type="match status" value="1"/>
</dbReference>
<dbReference type="AlphaFoldDB" id="A0AAJ1F1R0"/>
<protein>
    <submittedName>
        <fullName evidence="4">Biotin/lipoyl-binding protein</fullName>
    </submittedName>
</protein>
<feature type="region of interest" description="Disordered" evidence="2">
    <location>
        <begin position="1"/>
        <end position="22"/>
    </location>
</feature>
<keyword evidence="3" id="KW-0812">Transmembrane</keyword>
<evidence type="ECO:0000313" key="5">
    <source>
        <dbReference type="Proteomes" id="UP001297581"/>
    </source>
</evidence>
<dbReference type="InterPro" id="IPR050739">
    <property type="entry name" value="MFP"/>
</dbReference>
<name>A0AAJ1F1R0_9GAMM</name>
<proteinExistence type="predicted"/>
<dbReference type="Gene3D" id="2.40.50.100">
    <property type="match status" value="1"/>
</dbReference>
<evidence type="ECO:0000256" key="1">
    <source>
        <dbReference type="SAM" id="Coils"/>
    </source>
</evidence>
<evidence type="ECO:0000256" key="3">
    <source>
        <dbReference type="SAM" id="Phobius"/>
    </source>
</evidence>
<sequence length="349" mass="38770">MKVSYSPSDKAQAPTQESGVKVNYDKPKRGGYRGRWYLLLALVITPVLLVLWFLLKPWLFVLAPGIVTSEPLEMRSPAAGMVNAVYQKRGDAVSAGQPLLVLKDPALDAQIQGLERQLAQMQQFRDLGAEISSQLSEKIRVADEGVKRQDELLAQFEKFRAKGVVPTADMAAVMQAHTSAKMALEQARAELIMEQQRQQESRQAGVVTQSRQRMELELSRLKALREQLTIRAPYDARVADIQVQVGEQLALERPLLWLSGRANPVVVTYLDPKYLDYAGLGQEASIRLPNGDSFRGRVEEPTELVSKLPKQLSGPFDGEKPVLKVTLTPDDALPLAVEGVPVEVSFDRF</sequence>
<dbReference type="Proteomes" id="UP001297581">
    <property type="component" value="Unassembled WGS sequence"/>
</dbReference>
<feature type="coiled-coil region" evidence="1">
    <location>
        <begin position="184"/>
        <end position="231"/>
    </location>
</feature>
<keyword evidence="3" id="KW-1133">Transmembrane helix</keyword>
<feature type="compositionally biased region" description="Polar residues" evidence="2">
    <location>
        <begin position="1"/>
        <end position="18"/>
    </location>
</feature>
<reference evidence="4 5" key="1">
    <citation type="submission" date="2022-02" db="EMBL/GenBank/DDBJ databases">
        <title>The genome sequence of Shewanella sp. 3B26.</title>
        <authorList>
            <person name="Du J."/>
        </authorList>
    </citation>
    <scope>NUCLEOTIDE SEQUENCE [LARGE SCALE GENOMIC DNA]</scope>
    <source>
        <strain evidence="4 5">3B26</strain>
    </source>
</reference>
<keyword evidence="1" id="KW-0175">Coiled coil</keyword>
<dbReference type="PANTHER" id="PTHR30386:SF28">
    <property type="entry name" value="EXPORTED PROTEIN"/>
    <property type="match status" value="1"/>
</dbReference>
<gene>
    <name evidence="4" type="ORF">MJ923_16125</name>
</gene>
<accession>A0AAJ1F1R0</accession>
<keyword evidence="5" id="KW-1185">Reference proteome</keyword>
<feature type="transmembrane region" description="Helical" evidence="3">
    <location>
        <begin position="36"/>
        <end position="55"/>
    </location>
</feature>
<organism evidence="4 5">
    <name type="scientific">Shewanella zhuhaiensis</name>
    <dbReference type="NCBI Taxonomy" id="2919576"/>
    <lineage>
        <taxon>Bacteria</taxon>
        <taxon>Pseudomonadati</taxon>
        <taxon>Pseudomonadota</taxon>
        <taxon>Gammaproteobacteria</taxon>
        <taxon>Alteromonadales</taxon>
        <taxon>Shewanellaceae</taxon>
        <taxon>Shewanella</taxon>
    </lineage>
</organism>
<keyword evidence="3" id="KW-0472">Membrane</keyword>
<evidence type="ECO:0000313" key="4">
    <source>
        <dbReference type="EMBL" id="MCH4295833.1"/>
    </source>
</evidence>
<evidence type="ECO:0000256" key="2">
    <source>
        <dbReference type="SAM" id="MobiDB-lite"/>
    </source>
</evidence>
<dbReference type="RefSeq" id="WP_126168321.1">
    <property type="nucleotide sequence ID" value="NZ_JAKUDL010000006.1"/>
</dbReference>
<dbReference type="EMBL" id="JAKUDL010000006">
    <property type="protein sequence ID" value="MCH4295833.1"/>
    <property type="molecule type" value="Genomic_DNA"/>
</dbReference>